<reference evidence="2 3" key="1">
    <citation type="submission" date="2024-05" db="EMBL/GenBank/DDBJ databases">
        <authorList>
            <person name="Wallberg A."/>
        </authorList>
    </citation>
    <scope>NUCLEOTIDE SEQUENCE [LARGE SCALE GENOMIC DNA]</scope>
</reference>
<dbReference type="Pfam" id="PF00615">
    <property type="entry name" value="RGS"/>
    <property type="match status" value="1"/>
</dbReference>
<name>A0AAV2RCV8_MEGNR</name>
<comment type="caution">
    <text evidence="2">The sequence shown here is derived from an EMBL/GenBank/DDBJ whole genome shotgun (WGS) entry which is preliminary data.</text>
</comment>
<sequence length="168" mass="19505">MTSTTLQNPTRQQCDQWQISLNKALEDPDGFQNFYAFLKSFEEYKGVTEGEYTRYLDFWSDCQIFKNTKFDNYSEAKQSALQIFNTYLNTRAEKKLDLGGYDHIVPKTRELLQVENSEDVSSLLNVFDEALSGMRQNLNEGGCGGAYDKWKIHLQPKDKKKNKSCRLL</sequence>
<evidence type="ECO:0000313" key="3">
    <source>
        <dbReference type="Proteomes" id="UP001497623"/>
    </source>
</evidence>
<feature type="domain" description="RGS" evidence="1">
    <location>
        <begin position="20"/>
        <end position="139"/>
    </location>
</feature>
<dbReference type="SUPFAM" id="SSF48097">
    <property type="entry name" value="Regulator of G-protein signaling, RGS"/>
    <property type="match status" value="1"/>
</dbReference>
<dbReference type="EMBL" id="CAXKWB010019494">
    <property type="protein sequence ID" value="CAL4121980.1"/>
    <property type="molecule type" value="Genomic_DNA"/>
</dbReference>
<keyword evidence="3" id="KW-1185">Reference proteome</keyword>
<accession>A0AAV2RCV8</accession>
<evidence type="ECO:0000259" key="1">
    <source>
        <dbReference type="PROSITE" id="PS50132"/>
    </source>
</evidence>
<dbReference type="InterPro" id="IPR016137">
    <property type="entry name" value="RGS"/>
</dbReference>
<dbReference type="Gene3D" id="1.10.196.10">
    <property type="match status" value="1"/>
</dbReference>
<proteinExistence type="predicted"/>
<dbReference type="AlphaFoldDB" id="A0AAV2RCV8"/>
<dbReference type="PROSITE" id="PS50132">
    <property type="entry name" value="RGS"/>
    <property type="match status" value="1"/>
</dbReference>
<organism evidence="2 3">
    <name type="scientific">Meganyctiphanes norvegica</name>
    <name type="common">Northern krill</name>
    <name type="synonym">Thysanopoda norvegica</name>
    <dbReference type="NCBI Taxonomy" id="48144"/>
    <lineage>
        <taxon>Eukaryota</taxon>
        <taxon>Metazoa</taxon>
        <taxon>Ecdysozoa</taxon>
        <taxon>Arthropoda</taxon>
        <taxon>Crustacea</taxon>
        <taxon>Multicrustacea</taxon>
        <taxon>Malacostraca</taxon>
        <taxon>Eumalacostraca</taxon>
        <taxon>Eucarida</taxon>
        <taxon>Euphausiacea</taxon>
        <taxon>Euphausiidae</taxon>
        <taxon>Meganyctiphanes</taxon>
    </lineage>
</organism>
<dbReference type="InterPro" id="IPR036305">
    <property type="entry name" value="RGS_sf"/>
</dbReference>
<gene>
    <name evidence="2" type="ORF">MNOR_LOCUS22786</name>
</gene>
<dbReference type="InterPro" id="IPR044926">
    <property type="entry name" value="RGS_subdomain_2"/>
</dbReference>
<protein>
    <recommendedName>
        <fullName evidence="1">RGS domain-containing protein</fullName>
    </recommendedName>
</protein>
<dbReference type="Gene3D" id="1.10.167.10">
    <property type="entry name" value="Regulator of G-protein Signalling 4, domain 2"/>
    <property type="match status" value="1"/>
</dbReference>
<evidence type="ECO:0000313" key="2">
    <source>
        <dbReference type="EMBL" id="CAL4121980.1"/>
    </source>
</evidence>
<dbReference type="InterPro" id="IPR024066">
    <property type="entry name" value="RGS_subdom1/3"/>
</dbReference>
<dbReference type="Proteomes" id="UP001497623">
    <property type="component" value="Unassembled WGS sequence"/>
</dbReference>